<keyword evidence="8" id="KW-1185">Reference proteome</keyword>
<name>A0A0D3DFD2_BRAOL</name>
<comment type="similarity">
    <text evidence="2">Belongs to the DEFL family.</text>
</comment>
<keyword evidence="5" id="KW-1015">Disulfide bond</keyword>
<evidence type="ECO:0000313" key="7">
    <source>
        <dbReference type="EnsemblPlants" id="Bo7g107800.1"/>
    </source>
</evidence>
<dbReference type="GO" id="GO:0007165">
    <property type="term" value="P:signal transduction"/>
    <property type="evidence" value="ECO:0007669"/>
    <property type="project" value="InterPro"/>
</dbReference>
<dbReference type="AlphaFoldDB" id="A0A0D3DFD2"/>
<dbReference type="PANTHER" id="PTHR34450:SF5">
    <property type="entry name" value="DEFENSIN-LIKE PROTEIN 229-RELATED"/>
    <property type="match status" value="1"/>
</dbReference>
<protein>
    <submittedName>
        <fullName evidence="7">Uncharacterized protein</fullName>
    </submittedName>
</protein>
<keyword evidence="4 6" id="KW-0732">Signal</keyword>
<dbReference type="PANTHER" id="PTHR34450">
    <property type="entry name" value="DEFENSIN-LIKE PROTEIN 245-RELATED"/>
    <property type="match status" value="1"/>
</dbReference>
<proteinExistence type="inferred from homology"/>
<comment type="subcellular location">
    <subcellularLocation>
        <location evidence="1">Secreted</location>
    </subcellularLocation>
</comment>
<reference evidence="7" key="2">
    <citation type="submission" date="2015-03" db="UniProtKB">
        <authorList>
            <consortium name="EnsemblPlants"/>
        </authorList>
    </citation>
    <scope>IDENTIFICATION</scope>
</reference>
<dbReference type="InterPro" id="IPR010682">
    <property type="entry name" value="SCRL"/>
</dbReference>
<evidence type="ECO:0000313" key="8">
    <source>
        <dbReference type="Proteomes" id="UP000032141"/>
    </source>
</evidence>
<dbReference type="HOGENOM" id="CLU_1449604_0_0_1"/>
<organism evidence="7 8">
    <name type="scientific">Brassica oleracea var. oleracea</name>
    <dbReference type="NCBI Taxonomy" id="109376"/>
    <lineage>
        <taxon>Eukaryota</taxon>
        <taxon>Viridiplantae</taxon>
        <taxon>Streptophyta</taxon>
        <taxon>Embryophyta</taxon>
        <taxon>Tracheophyta</taxon>
        <taxon>Spermatophyta</taxon>
        <taxon>Magnoliopsida</taxon>
        <taxon>eudicotyledons</taxon>
        <taxon>Gunneridae</taxon>
        <taxon>Pentapetalae</taxon>
        <taxon>rosids</taxon>
        <taxon>malvids</taxon>
        <taxon>Brassicales</taxon>
        <taxon>Brassicaceae</taxon>
        <taxon>Brassiceae</taxon>
        <taxon>Brassica</taxon>
    </lineage>
</organism>
<evidence type="ECO:0000256" key="2">
    <source>
        <dbReference type="ARBA" id="ARBA00006722"/>
    </source>
</evidence>
<evidence type="ECO:0000256" key="3">
    <source>
        <dbReference type="ARBA" id="ARBA00022525"/>
    </source>
</evidence>
<reference evidence="7 8" key="1">
    <citation type="journal article" date="2014" name="Genome Biol.">
        <title>Transcriptome and methylome profiling reveals relics of genome dominance in the mesopolyploid Brassica oleracea.</title>
        <authorList>
            <person name="Parkin I.A."/>
            <person name="Koh C."/>
            <person name="Tang H."/>
            <person name="Robinson S.J."/>
            <person name="Kagale S."/>
            <person name="Clarke W.E."/>
            <person name="Town C.D."/>
            <person name="Nixon J."/>
            <person name="Krishnakumar V."/>
            <person name="Bidwell S.L."/>
            <person name="Denoeud F."/>
            <person name="Belcram H."/>
            <person name="Links M.G."/>
            <person name="Just J."/>
            <person name="Clarke C."/>
            <person name="Bender T."/>
            <person name="Huebert T."/>
            <person name="Mason A.S."/>
            <person name="Pires J.C."/>
            <person name="Barker G."/>
            <person name="Moore J."/>
            <person name="Walley P.G."/>
            <person name="Manoli S."/>
            <person name="Batley J."/>
            <person name="Edwards D."/>
            <person name="Nelson M.N."/>
            <person name="Wang X."/>
            <person name="Paterson A.H."/>
            <person name="King G."/>
            <person name="Bancroft I."/>
            <person name="Chalhoub B."/>
            <person name="Sharpe A.G."/>
        </authorList>
    </citation>
    <scope>NUCLEOTIDE SEQUENCE</scope>
    <source>
        <strain evidence="7 8">cv. TO1000</strain>
    </source>
</reference>
<dbReference type="STRING" id="109376.A0A0D3DFD2"/>
<evidence type="ECO:0000256" key="5">
    <source>
        <dbReference type="ARBA" id="ARBA00023157"/>
    </source>
</evidence>
<sequence length="187" mass="20622">MRSASIFLVSCILMFFIMNNVKDVEAGLTPMDNQCGRKDIFVGGCGPDGNKTCINDFVKKGGEGNRPSSCECDDFGEEHLCRSDLLSHSGFGRQQPVILPSSKAGDGRCSVKRASHSLLRSKRMRKLDLLRTMGNLCIQKDIFVGRCGTNGDETCTNDFVKKGGDRPYSCECNNFGKKHLCRCDFPC</sequence>
<dbReference type="Proteomes" id="UP000032141">
    <property type="component" value="Chromosome C7"/>
</dbReference>
<accession>A0A0D3DFD2</accession>
<evidence type="ECO:0000256" key="4">
    <source>
        <dbReference type="ARBA" id="ARBA00022729"/>
    </source>
</evidence>
<evidence type="ECO:0000256" key="6">
    <source>
        <dbReference type="SAM" id="SignalP"/>
    </source>
</evidence>
<dbReference type="GO" id="GO:0005576">
    <property type="term" value="C:extracellular region"/>
    <property type="evidence" value="ECO:0007669"/>
    <property type="project" value="UniProtKB-SubCell"/>
</dbReference>
<evidence type="ECO:0000256" key="1">
    <source>
        <dbReference type="ARBA" id="ARBA00004613"/>
    </source>
</evidence>
<dbReference type="Gramene" id="Bo7g107800.1">
    <property type="protein sequence ID" value="Bo7g107800.1"/>
    <property type="gene ID" value="Bo7g107800"/>
</dbReference>
<dbReference type="EnsemblPlants" id="Bo7g107800.1">
    <property type="protein sequence ID" value="Bo7g107800.1"/>
    <property type="gene ID" value="Bo7g107800"/>
</dbReference>
<dbReference type="AntiFam" id="ANF00039">
    <property type="entry name" value="Antisense to SRP RNA"/>
</dbReference>
<keyword evidence="3" id="KW-0964">Secreted</keyword>
<dbReference type="Pfam" id="PF06876">
    <property type="entry name" value="SCRL"/>
    <property type="match status" value="2"/>
</dbReference>
<dbReference type="OMA" id="PYSCECN"/>
<feature type="chain" id="PRO_5002259599" evidence="6">
    <location>
        <begin position="27"/>
        <end position="187"/>
    </location>
</feature>
<feature type="signal peptide" evidence="6">
    <location>
        <begin position="1"/>
        <end position="26"/>
    </location>
</feature>